<dbReference type="EMBL" id="CAJVPW010063814">
    <property type="protein sequence ID" value="CAG8785135.1"/>
    <property type="molecule type" value="Genomic_DNA"/>
</dbReference>
<keyword evidence="2" id="KW-1185">Reference proteome</keyword>
<feature type="non-terminal residue" evidence="1">
    <location>
        <position position="1"/>
    </location>
</feature>
<evidence type="ECO:0000313" key="1">
    <source>
        <dbReference type="EMBL" id="CAG8785135.1"/>
    </source>
</evidence>
<name>A0ACA9RAJ7_9GLOM</name>
<evidence type="ECO:0000313" key="2">
    <source>
        <dbReference type="Proteomes" id="UP000789366"/>
    </source>
</evidence>
<feature type="non-terminal residue" evidence="1">
    <location>
        <position position="161"/>
    </location>
</feature>
<gene>
    <name evidence="1" type="ORF">SPELUC_LOCUS16720</name>
</gene>
<comment type="caution">
    <text evidence="1">The sequence shown here is derived from an EMBL/GenBank/DDBJ whole genome shotgun (WGS) entry which is preliminary data.</text>
</comment>
<protein>
    <submittedName>
        <fullName evidence="1">3148_t:CDS:1</fullName>
    </submittedName>
</protein>
<dbReference type="Proteomes" id="UP000789366">
    <property type="component" value="Unassembled WGS sequence"/>
</dbReference>
<accession>A0ACA9RAJ7</accession>
<sequence length="161" mass="18555">LVKEMVEVLKLFEEVTRHICGAKYPTMNLVYPYIRMLKNKYAPVAKKGKSVEAWLDLIYGSLSEDSDQIANSDTSVSSDDEADIPSAGNRKQWQYAHVRQNVYHQDRGHNRVKKYKKKSVNRIEELDDSNVVSHEIGLKASLLDPRMLKFLLFATLNEKKK</sequence>
<organism evidence="1 2">
    <name type="scientific">Cetraspora pellucida</name>
    <dbReference type="NCBI Taxonomy" id="1433469"/>
    <lineage>
        <taxon>Eukaryota</taxon>
        <taxon>Fungi</taxon>
        <taxon>Fungi incertae sedis</taxon>
        <taxon>Mucoromycota</taxon>
        <taxon>Glomeromycotina</taxon>
        <taxon>Glomeromycetes</taxon>
        <taxon>Diversisporales</taxon>
        <taxon>Gigasporaceae</taxon>
        <taxon>Cetraspora</taxon>
    </lineage>
</organism>
<reference evidence="1" key="1">
    <citation type="submission" date="2021-06" db="EMBL/GenBank/DDBJ databases">
        <authorList>
            <person name="Kallberg Y."/>
            <person name="Tangrot J."/>
            <person name="Rosling A."/>
        </authorList>
    </citation>
    <scope>NUCLEOTIDE SEQUENCE</scope>
    <source>
        <strain evidence="1">28 12/20/2015</strain>
    </source>
</reference>
<proteinExistence type="predicted"/>